<protein>
    <submittedName>
        <fullName evidence="1">Uncharacterized protein</fullName>
    </submittedName>
</protein>
<dbReference type="InterPro" id="IPR027417">
    <property type="entry name" value="P-loop_NTPase"/>
</dbReference>
<organism evidence="1">
    <name type="scientific">mine drainage metagenome</name>
    <dbReference type="NCBI Taxonomy" id="410659"/>
    <lineage>
        <taxon>unclassified sequences</taxon>
        <taxon>metagenomes</taxon>
        <taxon>ecological metagenomes</taxon>
    </lineage>
</organism>
<reference evidence="1" key="2">
    <citation type="journal article" date="2014" name="ISME J.">
        <title>Microbial stratification in low pH oxic and suboxic macroscopic growths along an acid mine drainage.</title>
        <authorList>
            <person name="Mendez-Garcia C."/>
            <person name="Mesa V."/>
            <person name="Sprenger R.R."/>
            <person name="Richter M."/>
            <person name="Diez M.S."/>
            <person name="Solano J."/>
            <person name="Bargiela R."/>
            <person name="Golyshina O.V."/>
            <person name="Manteca A."/>
            <person name="Ramos J.L."/>
            <person name="Gallego J.R."/>
            <person name="Llorente I."/>
            <person name="Martins Dos Santos V.A."/>
            <person name="Jensen O.N."/>
            <person name="Pelaez A.I."/>
            <person name="Sanchez J."/>
            <person name="Ferrer M."/>
        </authorList>
    </citation>
    <scope>NUCLEOTIDE SEQUENCE</scope>
</reference>
<name>T1ADW9_9ZZZZ</name>
<dbReference type="AlphaFoldDB" id="T1ADW9"/>
<comment type="caution">
    <text evidence="1">The sequence shown here is derived from an EMBL/GenBank/DDBJ whole genome shotgun (WGS) entry which is preliminary data.</text>
</comment>
<reference evidence="1" key="1">
    <citation type="submission" date="2013-08" db="EMBL/GenBank/DDBJ databases">
        <authorList>
            <person name="Mendez C."/>
            <person name="Richter M."/>
            <person name="Ferrer M."/>
            <person name="Sanchez J."/>
        </authorList>
    </citation>
    <scope>NUCLEOTIDE SEQUENCE</scope>
</reference>
<sequence>MRAPLILRLPQAPDGELPGKLGDADELALRACAADIARLLANADCMLGTRALDSGDIAVLLPTNRQIATLRQYLAERGVPAAGAGKASVFATPQADDLALILHALQEGGTAALRGAWLTDVVGAGCACLARARCRCRGA</sequence>
<evidence type="ECO:0000313" key="1">
    <source>
        <dbReference type="EMBL" id="EQD58826.1"/>
    </source>
</evidence>
<dbReference type="EMBL" id="AUZZ01002820">
    <property type="protein sequence ID" value="EQD58826.1"/>
    <property type="molecule type" value="Genomic_DNA"/>
</dbReference>
<dbReference type="SUPFAM" id="SSF52540">
    <property type="entry name" value="P-loop containing nucleoside triphosphate hydrolases"/>
    <property type="match status" value="1"/>
</dbReference>
<feature type="non-terminal residue" evidence="1">
    <location>
        <position position="139"/>
    </location>
</feature>
<proteinExistence type="predicted"/>
<gene>
    <name evidence="1" type="ORF">B2A_04219</name>
</gene>
<dbReference type="Gene3D" id="3.40.50.300">
    <property type="entry name" value="P-loop containing nucleotide triphosphate hydrolases"/>
    <property type="match status" value="1"/>
</dbReference>
<accession>T1ADW9</accession>